<evidence type="ECO:0000313" key="4">
    <source>
        <dbReference type="Proteomes" id="UP000799439"/>
    </source>
</evidence>
<dbReference type="PANTHER" id="PTHR34598:SF3">
    <property type="entry name" value="OXIDOREDUCTASE AN1597"/>
    <property type="match status" value="1"/>
</dbReference>
<proteinExistence type="inferred from homology"/>
<dbReference type="PANTHER" id="PTHR34598">
    <property type="entry name" value="BLL6449 PROTEIN"/>
    <property type="match status" value="1"/>
</dbReference>
<evidence type="ECO:0000256" key="2">
    <source>
        <dbReference type="ARBA" id="ARBA00023604"/>
    </source>
</evidence>
<dbReference type="GO" id="GO:0016491">
    <property type="term" value="F:oxidoreductase activity"/>
    <property type="evidence" value="ECO:0007669"/>
    <property type="project" value="UniProtKB-KW"/>
</dbReference>
<organism evidence="3 4">
    <name type="scientific">Myriangium duriaei CBS 260.36</name>
    <dbReference type="NCBI Taxonomy" id="1168546"/>
    <lineage>
        <taxon>Eukaryota</taxon>
        <taxon>Fungi</taxon>
        <taxon>Dikarya</taxon>
        <taxon>Ascomycota</taxon>
        <taxon>Pezizomycotina</taxon>
        <taxon>Dothideomycetes</taxon>
        <taxon>Dothideomycetidae</taxon>
        <taxon>Myriangiales</taxon>
        <taxon>Myriangiaceae</taxon>
        <taxon>Myriangium</taxon>
    </lineage>
</organism>
<keyword evidence="1" id="KW-0560">Oxidoreductase</keyword>
<dbReference type="InterPro" id="IPR044053">
    <property type="entry name" value="AsaB-like"/>
</dbReference>
<dbReference type="NCBIfam" id="NF041278">
    <property type="entry name" value="CmcJ_NvfI_EfuI"/>
    <property type="match status" value="1"/>
</dbReference>
<name>A0A9P4J9K6_9PEZI</name>
<gene>
    <name evidence="3" type="ORF">K461DRAFT_316810</name>
</gene>
<evidence type="ECO:0000256" key="1">
    <source>
        <dbReference type="ARBA" id="ARBA00023002"/>
    </source>
</evidence>
<dbReference type="EMBL" id="ML996081">
    <property type="protein sequence ID" value="KAF2156575.1"/>
    <property type="molecule type" value="Genomic_DNA"/>
</dbReference>
<evidence type="ECO:0000313" key="3">
    <source>
        <dbReference type="EMBL" id="KAF2156575.1"/>
    </source>
</evidence>
<sequence length="361" mass="40567">MPTGTFSLPIVTDVAVDDPWKRAYLNPPAFGEHKLLSFPLKDVRSEIFEQESSDFLSQHGFTAVNYPTRLQNRSDFESLHSLDAVYFTEVKDIIKRVTGATEVFITNSILRRTPENQGKAVLPGGFTKPTPSKSVNPIVSQAGVLLNKGIGPARRPHLDYTPLSARQVTRQWRVDIHDAAKRRGIISLEDDICREEGVSVIESLSDNIIAERYNKSGGRRYAAFSVWRPLVRVERDPLAMLPQKDFVEYCESQDSALELCDYLIRVPGDSTLGGDFLRQLACLKVKPWEQQRIEQTTDHLPWYYISNQTPDEVLLFKFFDSAALGADAKEAGAPIHGSPVLSEETSGAPRESIEVRLMAFW</sequence>
<accession>A0A9P4J9K6</accession>
<protein>
    <submittedName>
        <fullName evidence="3">Uncharacterized protein</fullName>
    </submittedName>
</protein>
<dbReference type="AlphaFoldDB" id="A0A9P4J9K6"/>
<comment type="caution">
    <text evidence="3">The sequence shown here is derived from an EMBL/GenBank/DDBJ whole genome shotgun (WGS) entry which is preliminary data.</text>
</comment>
<keyword evidence="4" id="KW-1185">Reference proteome</keyword>
<comment type="similarity">
    <text evidence="2">Belongs to the asaB hydroxylase/desaturase family.</text>
</comment>
<dbReference type="Proteomes" id="UP000799439">
    <property type="component" value="Unassembled WGS sequence"/>
</dbReference>
<reference evidence="3" key="1">
    <citation type="journal article" date="2020" name="Stud. Mycol.">
        <title>101 Dothideomycetes genomes: a test case for predicting lifestyles and emergence of pathogens.</title>
        <authorList>
            <person name="Haridas S."/>
            <person name="Albert R."/>
            <person name="Binder M."/>
            <person name="Bloem J."/>
            <person name="Labutti K."/>
            <person name="Salamov A."/>
            <person name="Andreopoulos B."/>
            <person name="Baker S."/>
            <person name="Barry K."/>
            <person name="Bills G."/>
            <person name="Bluhm B."/>
            <person name="Cannon C."/>
            <person name="Castanera R."/>
            <person name="Culley D."/>
            <person name="Daum C."/>
            <person name="Ezra D."/>
            <person name="Gonzalez J."/>
            <person name="Henrissat B."/>
            <person name="Kuo A."/>
            <person name="Liang C."/>
            <person name="Lipzen A."/>
            <person name="Lutzoni F."/>
            <person name="Magnuson J."/>
            <person name="Mondo S."/>
            <person name="Nolan M."/>
            <person name="Ohm R."/>
            <person name="Pangilinan J."/>
            <person name="Park H.-J."/>
            <person name="Ramirez L."/>
            <person name="Alfaro M."/>
            <person name="Sun H."/>
            <person name="Tritt A."/>
            <person name="Yoshinaga Y."/>
            <person name="Zwiers L.-H."/>
            <person name="Turgeon B."/>
            <person name="Goodwin S."/>
            <person name="Spatafora J."/>
            <person name="Crous P."/>
            <person name="Grigoriev I."/>
        </authorList>
    </citation>
    <scope>NUCLEOTIDE SEQUENCE</scope>
    <source>
        <strain evidence="3">CBS 260.36</strain>
    </source>
</reference>
<dbReference type="OrthoDB" id="412788at2759"/>